<dbReference type="EMBL" id="LR796706">
    <property type="protein sequence ID" value="CAB4160974.1"/>
    <property type="molecule type" value="Genomic_DNA"/>
</dbReference>
<accession>A0A6J5P0F1</accession>
<proteinExistence type="predicted"/>
<comment type="cofactor">
    <cofactor evidence="1">
        <name>Mg(2+)</name>
        <dbReference type="ChEBI" id="CHEBI:18420"/>
    </cofactor>
</comment>
<evidence type="ECO:0000259" key="4">
    <source>
        <dbReference type="SMART" id="SM00990"/>
    </source>
</evidence>
<reference evidence="5" key="1">
    <citation type="submission" date="2020-04" db="EMBL/GenBank/DDBJ databases">
        <authorList>
            <person name="Chiriac C."/>
            <person name="Salcher M."/>
            <person name="Ghai R."/>
            <person name="Kavagutti S V."/>
        </authorList>
    </citation>
    <scope>NUCLEOTIDE SEQUENCE</scope>
</reference>
<dbReference type="Gene3D" id="3.40.1350.10">
    <property type="match status" value="1"/>
</dbReference>
<dbReference type="InterPro" id="IPR011856">
    <property type="entry name" value="tRNA_endonuc-like_dom_sf"/>
</dbReference>
<evidence type="ECO:0000256" key="2">
    <source>
        <dbReference type="ARBA" id="ARBA00022722"/>
    </source>
</evidence>
<evidence type="ECO:0000313" key="5">
    <source>
        <dbReference type="EMBL" id="CAB4160974.1"/>
    </source>
</evidence>
<dbReference type="SMART" id="SM00990">
    <property type="entry name" value="VRR_NUC"/>
    <property type="match status" value="1"/>
</dbReference>
<dbReference type="GO" id="GO:0003676">
    <property type="term" value="F:nucleic acid binding"/>
    <property type="evidence" value="ECO:0007669"/>
    <property type="project" value="InterPro"/>
</dbReference>
<evidence type="ECO:0000256" key="3">
    <source>
        <dbReference type="ARBA" id="ARBA00022801"/>
    </source>
</evidence>
<sequence length="105" mass="12577">MKERDIEKYLVRRVKELGGEVRKVKWIGRRGAPDRVVMLPHRPRINEWPWPDSTIWVELKNPETIQTFPKDFRERAQHREHARMRKAGQRVEVVGTIEGVDEVLR</sequence>
<protein>
    <submittedName>
        <fullName evidence="5">VRR-NUC domain containing protein</fullName>
    </submittedName>
</protein>
<feature type="domain" description="VRR-NUC" evidence="4">
    <location>
        <begin position="1"/>
        <end position="98"/>
    </location>
</feature>
<dbReference type="InterPro" id="IPR014883">
    <property type="entry name" value="VRR_NUC"/>
</dbReference>
<evidence type="ECO:0000256" key="1">
    <source>
        <dbReference type="ARBA" id="ARBA00001946"/>
    </source>
</evidence>
<dbReference type="GO" id="GO:0004518">
    <property type="term" value="F:nuclease activity"/>
    <property type="evidence" value="ECO:0007669"/>
    <property type="project" value="UniProtKB-KW"/>
</dbReference>
<organism evidence="5">
    <name type="scientific">uncultured Caudovirales phage</name>
    <dbReference type="NCBI Taxonomy" id="2100421"/>
    <lineage>
        <taxon>Viruses</taxon>
        <taxon>Duplodnaviria</taxon>
        <taxon>Heunggongvirae</taxon>
        <taxon>Uroviricota</taxon>
        <taxon>Caudoviricetes</taxon>
        <taxon>Peduoviridae</taxon>
        <taxon>Maltschvirus</taxon>
        <taxon>Maltschvirus maltsch</taxon>
    </lineage>
</organism>
<keyword evidence="3" id="KW-0378">Hydrolase</keyword>
<gene>
    <name evidence="5" type="ORF">UFOVP728_22</name>
</gene>
<keyword evidence="2" id="KW-0540">Nuclease</keyword>
<name>A0A6J5P0F1_9CAUD</name>
<dbReference type="GO" id="GO:0016788">
    <property type="term" value="F:hydrolase activity, acting on ester bonds"/>
    <property type="evidence" value="ECO:0007669"/>
    <property type="project" value="InterPro"/>
</dbReference>